<keyword evidence="3" id="KW-1185">Reference proteome</keyword>
<evidence type="ECO:0000256" key="1">
    <source>
        <dbReference type="SAM" id="Phobius"/>
    </source>
</evidence>
<evidence type="ECO:0000313" key="3">
    <source>
        <dbReference type="Proteomes" id="UP000561681"/>
    </source>
</evidence>
<comment type="caution">
    <text evidence="2">The sequence shown here is derived from an EMBL/GenBank/DDBJ whole genome shotgun (WGS) entry which is preliminary data.</text>
</comment>
<organism evidence="2 3">
    <name type="scientific">Flavobacterium nitrogenifigens</name>
    <dbReference type="NCBI Taxonomy" id="1617283"/>
    <lineage>
        <taxon>Bacteria</taxon>
        <taxon>Pseudomonadati</taxon>
        <taxon>Bacteroidota</taxon>
        <taxon>Flavobacteriia</taxon>
        <taxon>Flavobacteriales</taxon>
        <taxon>Flavobacteriaceae</taxon>
        <taxon>Flavobacterium</taxon>
    </lineage>
</organism>
<keyword evidence="1" id="KW-0472">Membrane</keyword>
<sequence>MNKLFFSIAIVRTSQNEIDGFILECIFALILITVFILCLYNRKKVYTYIIQRDTYNNLANIRLYLGLLLLITVSIVFIYQFFSKIFSKIF</sequence>
<evidence type="ECO:0000313" key="2">
    <source>
        <dbReference type="EMBL" id="MBB4801969.1"/>
    </source>
</evidence>
<feature type="transmembrane region" description="Helical" evidence="1">
    <location>
        <begin position="61"/>
        <end position="82"/>
    </location>
</feature>
<proteinExistence type="predicted"/>
<dbReference type="EMBL" id="JACHLD010000002">
    <property type="protein sequence ID" value="MBB4801969.1"/>
    <property type="molecule type" value="Genomic_DNA"/>
</dbReference>
<protein>
    <submittedName>
        <fullName evidence="2">Uncharacterized membrane protein YidH (DUF202 family)</fullName>
    </submittedName>
</protein>
<dbReference type="AlphaFoldDB" id="A0A7W7IWP0"/>
<name>A0A7W7IWP0_9FLAO</name>
<accession>A0A7W7IWP0</accession>
<keyword evidence="1" id="KW-1133">Transmembrane helix</keyword>
<keyword evidence="1" id="KW-0812">Transmembrane</keyword>
<gene>
    <name evidence="2" type="ORF">HNP37_002030</name>
</gene>
<reference evidence="2 3" key="1">
    <citation type="submission" date="2020-08" db="EMBL/GenBank/DDBJ databases">
        <title>Functional genomics of gut bacteria from endangered species of beetles.</title>
        <authorList>
            <person name="Carlos-Shanley C."/>
        </authorList>
    </citation>
    <scope>NUCLEOTIDE SEQUENCE [LARGE SCALE GENOMIC DNA]</scope>
    <source>
        <strain evidence="2 3">S00142</strain>
    </source>
</reference>
<feature type="transmembrane region" description="Helical" evidence="1">
    <location>
        <begin position="20"/>
        <end position="40"/>
    </location>
</feature>
<dbReference type="Proteomes" id="UP000561681">
    <property type="component" value="Unassembled WGS sequence"/>
</dbReference>